<keyword evidence="2" id="KW-0732">Signal</keyword>
<evidence type="ECO:0000313" key="4">
    <source>
        <dbReference type="Proteomes" id="UP001331761"/>
    </source>
</evidence>
<evidence type="ECO:0000313" key="3">
    <source>
        <dbReference type="EMBL" id="KAK5975940.1"/>
    </source>
</evidence>
<organism evidence="3 4">
    <name type="scientific">Trichostrongylus colubriformis</name>
    <name type="common">Black scour worm</name>
    <dbReference type="NCBI Taxonomy" id="6319"/>
    <lineage>
        <taxon>Eukaryota</taxon>
        <taxon>Metazoa</taxon>
        <taxon>Ecdysozoa</taxon>
        <taxon>Nematoda</taxon>
        <taxon>Chromadorea</taxon>
        <taxon>Rhabditida</taxon>
        <taxon>Rhabditina</taxon>
        <taxon>Rhabditomorpha</taxon>
        <taxon>Strongyloidea</taxon>
        <taxon>Trichostrongylidae</taxon>
        <taxon>Trichostrongylus</taxon>
    </lineage>
</organism>
<feature type="region of interest" description="Disordered" evidence="1">
    <location>
        <begin position="36"/>
        <end position="91"/>
    </location>
</feature>
<feature type="signal peptide" evidence="2">
    <location>
        <begin position="1"/>
        <end position="18"/>
    </location>
</feature>
<accession>A0AAN8FSV7</accession>
<dbReference type="EMBL" id="WIXE01012422">
    <property type="protein sequence ID" value="KAK5975940.1"/>
    <property type="molecule type" value="Genomic_DNA"/>
</dbReference>
<keyword evidence="4" id="KW-1185">Reference proteome</keyword>
<protein>
    <submittedName>
        <fullName evidence="3">Uncharacterized protein</fullName>
    </submittedName>
</protein>
<proteinExistence type="predicted"/>
<feature type="chain" id="PRO_5042902943" evidence="2">
    <location>
        <begin position="19"/>
        <end position="117"/>
    </location>
</feature>
<evidence type="ECO:0000256" key="2">
    <source>
        <dbReference type="SAM" id="SignalP"/>
    </source>
</evidence>
<dbReference type="AlphaFoldDB" id="A0AAN8FSV7"/>
<name>A0AAN8FSV7_TRICO</name>
<sequence>MIISYLARIVLLLPDLSASDNDRLVNIARTSHARLGHLNEVGPDSRPNHTAAQRAYEPRAIGKATSPEDLSDDGFESAQPPVDRFRGSNTLREEDQCVPINDTLRKLLLQLLFAVSL</sequence>
<gene>
    <name evidence="3" type="ORF">GCK32_020325</name>
</gene>
<comment type="caution">
    <text evidence="3">The sequence shown here is derived from an EMBL/GenBank/DDBJ whole genome shotgun (WGS) entry which is preliminary data.</text>
</comment>
<dbReference type="Proteomes" id="UP001331761">
    <property type="component" value="Unassembled WGS sequence"/>
</dbReference>
<reference evidence="3 4" key="1">
    <citation type="submission" date="2019-10" db="EMBL/GenBank/DDBJ databases">
        <title>Assembly and Annotation for the nematode Trichostrongylus colubriformis.</title>
        <authorList>
            <person name="Martin J."/>
        </authorList>
    </citation>
    <scope>NUCLEOTIDE SEQUENCE [LARGE SCALE GENOMIC DNA]</scope>
    <source>
        <strain evidence="3">G859</strain>
        <tissue evidence="3">Whole worm</tissue>
    </source>
</reference>
<evidence type="ECO:0000256" key="1">
    <source>
        <dbReference type="SAM" id="MobiDB-lite"/>
    </source>
</evidence>